<evidence type="ECO:0000256" key="1">
    <source>
        <dbReference type="SAM" id="MobiDB-lite"/>
    </source>
</evidence>
<gene>
    <name evidence="2" type="ORF">MBRA1_001647</name>
</gene>
<organism evidence="2 3">
    <name type="scientific">Malassezia brasiliensis</name>
    <dbReference type="NCBI Taxonomy" id="1821822"/>
    <lineage>
        <taxon>Eukaryota</taxon>
        <taxon>Fungi</taxon>
        <taxon>Dikarya</taxon>
        <taxon>Basidiomycota</taxon>
        <taxon>Ustilaginomycotina</taxon>
        <taxon>Malasseziomycetes</taxon>
        <taxon>Malasseziales</taxon>
        <taxon>Malasseziaceae</taxon>
        <taxon>Malassezia</taxon>
    </lineage>
</organism>
<dbReference type="SUPFAM" id="SSF54695">
    <property type="entry name" value="POZ domain"/>
    <property type="match status" value="1"/>
</dbReference>
<dbReference type="AlphaFoldDB" id="A0AAF0DT91"/>
<dbReference type="InterPro" id="IPR011333">
    <property type="entry name" value="SKP1/BTB/POZ_sf"/>
</dbReference>
<keyword evidence="3" id="KW-1185">Reference proteome</keyword>
<accession>A0AAF0DT91</accession>
<sequence length="396" mass="44074">MDASAPQEVDGPPPFARLILDLRGVYFVIERETLMSLPESILLCLFPNGLVLPEGGADETGDTTMQDEHVYHVDFDANCLQYVLSFFRRAQEYFYGTDKAPGVYRGMGRGANILDFADPMQGAAGFGNHFYLPLFHKQAIIVLREELEYFTIAPKGMARPAVARPPVGNCPPQASEEFAHLKDACGDVLLQRRQIFTALQRNINKENNVAEQHLIDMLCMSGFEQDDLWGYRAREANRCSITSTAMVLLKTGVTHRGELPEGRAANQPAPRKPIGVERAGVDPDAGLEPLDTHVSEEQLGEWVDDGQGGSLRVNQHQLSTTQKLLLFWRKPARKCWWDGIDLVVPSDGIATKPQPAPSSATLGTLSPQERAWLEQGKGLLVRVWVRRIWTLEVSLI</sequence>
<proteinExistence type="predicted"/>
<dbReference type="EMBL" id="CP119952">
    <property type="protein sequence ID" value="WFC95007.1"/>
    <property type="molecule type" value="Genomic_DNA"/>
</dbReference>
<reference evidence="2" key="1">
    <citation type="submission" date="2023-03" db="EMBL/GenBank/DDBJ databases">
        <title>Mating type loci evolution in Malassezia.</title>
        <authorList>
            <person name="Coelho M.A."/>
        </authorList>
    </citation>
    <scope>NUCLEOTIDE SEQUENCE</scope>
    <source>
        <strain evidence="2">CBS 14135</strain>
    </source>
</reference>
<dbReference type="Proteomes" id="UP001216638">
    <property type="component" value="Chromosome 2"/>
</dbReference>
<feature type="region of interest" description="Disordered" evidence="1">
    <location>
        <begin position="258"/>
        <end position="288"/>
    </location>
</feature>
<evidence type="ECO:0000313" key="2">
    <source>
        <dbReference type="EMBL" id="WFC95007.1"/>
    </source>
</evidence>
<evidence type="ECO:0000313" key="3">
    <source>
        <dbReference type="Proteomes" id="UP001216638"/>
    </source>
</evidence>
<evidence type="ECO:0008006" key="4">
    <source>
        <dbReference type="Google" id="ProtNLM"/>
    </source>
</evidence>
<name>A0AAF0DT91_9BASI</name>
<protein>
    <recommendedName>
        <fullName evidence="4">WHI2-like protein P4H10.16c</fullName>
    </recommendedName>
</protein>